<sequence>MQWRNLGSLQPPPPRFKQFSCLSLLSSWDYRCMPPCPANFCIFNRDGVSPCRPSCSQTPDLMICLPLPPKVLGLQA</sequence>
<protein>
    <submittedName>
        <fullName evidence="1">Retinal rod rhodopsin-sensitive cGMP 3',5'-cyclic phosphodiesterase subunit delta</fullName>
    </submittedName>
</protein>
<organism evidence="1">
    <name type="scientific">Pan troglodytes</name>
    <name type="common">Chimpanzee</name>
    <dbReference type="NCBI Taxonomy" id="9598"/>
    <lineage>
        <taxon>Eukaryota</taxon>
        <taxon>Metazoa</taxon>
        <taxon>Chordata</taxon>
        <taxon>Craniata</taxon>
        <taxon>Vertebrata</taxon>
        <taxon>Euteleostomi</taxon>
        <taxon>Mammalia</taxon>
        <taxon>Eutheria</taxon>
        <taxon>Euarchontoglires</taxon>
        <taxon>Primates</taxon>
        <taxon>Haplorrhini</taxon>
        <taxon>Catarrhini</taxon>
        <taxon>Hominidae</taxon>
        <taxon>Pan</taxon>
    </lineage>
</organism>
<dbReference type="PANTHER" id="PTHR46254:SF11">
    <property type="entry name" value="SECRETED PROTEIN"/>
    <property type="match status" value="1"/>
</dbReference>
<dbReference type="PANTHER" id="PTHR46254">
    <property type="entry name" value="PROTEIN GVQW1-RELATED"/>
    <property type="match status" value="1"/>
</dbReference>
<accession>G2HGJ2</accession>
<dbReference type="EMBL" id="AK305856">
    <property type="protein sequence ID" value="BAK62850.1"/>
    <property type="molecule type" value="mRNA"/>
</dbReference>
<name>G2HGJ2_PANTR</name>
<reference evidence="1" key="1">
    <citation type="journal article" date="2011" name="Funct. Integr. Genomics">
        <title>Major chimpanzee-specific structural changes in sperm development-associated genes.</title>
        <authorList>
            <person name="Kim R.N."/>
            <person name="Kim D.W."/>
            <person name="Choi S.H."/>
            <person name="Chae S.H."/>
            <person name="Nam S.H."/>
            <person name="Kim D.W."/>
            <person name="Kim A."/>
            <person name="Kang A."/>
            <person name="Park K.H."/>
            <person name="Lee Y.S."/>
            <person name="Hirai M."/>
            <person name="Suzuki Y."/>
            <person name="Sugano S."/>
            <person name="Hashimoto K."/>
            <person name="Kim D.S."/>
            <person name="Park H.S."/>
        </authorList>
    </citation>
    <scope>NUCLEOTIDE SEQUENCE</scope>
    <source>
        <tissue evidence="1">Testis</tissue>
    </source>
</reference>
<evidence type="ECO:0000313" key="1">
    <source>
        <dbReference type="EMBL" id="BAK62850.1"/>
    </source>
</evidence>
<proteinExistence type="evidence at transcript level"/>
<dbReference type="AlphaFoldDB" id="G2HGJ2"/>